<dbReference type="GO" id="GO:0006355">
    <property type="term" value="P:regulation of DNA-templated transcription"/>
    <property type="evidence" value="ECO:0007669"/>
    <property type="project" value="InterPro"/>
</dbReference>
<dbReference type="PANTHER" id="PTHR33516:SF2">
    <property type="entry name" value="LEXA REPRESSOR-RELATED"/>
    <property type="match status" value="1"/>
</dbReference>
<dbReference type="InterPro" id="IPR036286">
    <property type="entry name" value="LexA/Signal_pep-like_sf"/>
</dbReference>
<evidence type="ECO:0000256" key="1">
    <source>
        <dbReference type="ARBA" id="ARBA00007484"/>
    </source>
</evidence>
<name>A0A423UF01_9BIFI</name>
<evidence type="ECO:0000259" key="9">
    <source>
        <dbReference type="Pfam" id="PF00717"/>
    </source>
</evidence>
<dbReference type="InterPro" id="IPR015927">
    <property type="entry name" value="Peptidase_S24_S26A/B/C"/>
</dbReference>
<evidence type="ECO:0000256" key="5">
    <source>
        <dbReference type="ARBA" id="ARBA00023204"/>
    </source>
</evidence>
<dbReference type="Pfam" id="PF00717">
    <property type="entry name" value="Peptidase_S24"/>
    <property type="match status" value="1"/>
</dbReference>
<keyword evidence="5" id="KW-0234">DNA repair</keyword>
<keyword evidence="3 7" id="KW-0378">Hydrolase</keyword>
<gene>
    <name evidence="10" type="ORF">BMONG18_0438</name>
</gene>
<dbReference type="Gene3D" id="2.10.109.10">
    <property type="entry name" value="Umud Fragment, subunit A"/>
    <property type="match status" value="1"/>
</dbReference>
<evidence type="ECO:0000256" key="7">
    <source>
        <dbReference type="RuleBase" id="RU003991"/>
    </source>
</evidence>
<dbReference type="AlphaFoldDB" id="A0A423UF01"/>
<keyword evidence="2" id="KW-0227">DNA damage</keyword>
<dbReference type="GO" id="GO:0009432">
    <property type="term" value="P:SOS response"/>
    <property type="evidence" value="ECO:0007669"/>
    <property type="project" value="UniProtKB-KW"/>
</dbReference>
<feature type="compositionally biased region" description="Low complexity" evidence="8">
    <location>
        <begin position="194"/>
        <end position="203"/>
    </location>
</feature>
<dbReference type="PANTHER" id="PTHR33516">
    <property type="entry name" value="LEXA REPRESSOR"/>
    <property type="match status" value="1"/>
</dbReference>
<dbReference type="EMBL" id="QRAJ01000002">
    <property type="protein sequence ID" value="ROT87271.1"/>
    <property type="molecule type" value="Genomic_DNA"/>
</dbReference>
<evidence type="ECO:0000256" key="8">
    <source>
        <dbReference type="SAM" id="MobiDB-lite"/>
    </source>
</evidence>
<evidence type="ECO:0000256" key="6">
    <source>
        <dbReference type="ARBA" id="ARBA00023236"/>
    </source>
</evidence>
<evidence type="ECO:0000256" key="4">
    <source>
        <dbReference type="ARBA" id="ARBA00022813"/>
    </source>
</evidence>
<keyword evidence="6" id="KW-0742">SOS response</keyword>
<dbReference type="GO" id="GO:0003677">
    <property type="term" value="F:DNA binding"/>
    <property type="evidence" value="ECO:0007669"/>
    <property type="project" value="InterPro"/>
</dbReference>
<comment type="caution">
    <text evidence="10">The sequence shown here is derived from an EMBL/GenBank/DDBJ whole genome shotgun (WGS) entry which is preliminary data.</text>
</comment>
<feature type="region of interest" description="Disordered" evidence="8">
    <location>
        <begin position="150"/>
        <end position="236"/>
    </location>
</feature>
<organism evidence="10 11">
    <name type="scientific">Bifidobacterium mongoliense</name>
    <dbReference type="NCBI Taxonomy" id="518643"/>
    <lineage>
        <taxon>Bacteria</taxon>
        <taxon>Bacillati</taxon>
        <taxon>Actinomycetota</taxon>
        <taxon>Actinomycetes</taxon>
        <taxon>Bifidobacteriales</taxon>
        <taxon>Bifidobacteriaceae</taxon>
        <taxon>Bifidobacterium</taxon>
    </lineage>
</organism>
<dbReference type="PRINTS" id="PR00726">
    <property type="entry name" value="LEXASERPTASE"/>
</dbReference>
<dbReference type="SUPFAM" id="SSF51306">
    <property type="entry name" value="LexA/Signal peptidase"/>
    <property type="match status" value="1"/>
</dbReference>
<dbReference type="GO" id="GO:0016787">
    <property type="term" value="F:hydrolase activity"/>
    <property type="evidence" value="ECO:0007669"/>
    <property type="project" value="UniProtKB-KW"/>
</dbReference>
<feature type="domain" description="Peptidase S24/S26A/S26B/S26C" evidence="9">
    <location>
        <begin position="37"/>
        <end position="149"/>
    </location>
</feature>
<sequence length="236" mass="25345">MPVTAQTHDDVTARPWCHAVSVARATTSPRAVPMALEAVHAGFPSVAQDYFSGDFSFDEHIIEHPDTTFIVTVAGDSMQGAGIWDGDLLVVDRSLTPEPGDVVVAVLDGELTVKRLLFQGSRPILHPENPRYPDFRPMDDEDLTIWGVVTGNFHPQSRGGPRSVDTPTPRQHTNGRGTAAPTPGIIRPGQRQGASSAATSPSRTRSDGATPGAQRRRTGHPPYGGDGRYPHDGWAC</sequence>
<dbReference type="InterPro" id="IPR039418">
    <property type="entry name" value="LexA-like"/>
</dbReference>
<comment type="similarity">
    <text evidence="1 7">Belongs to the peptidase S24 family.</text>
</comment>
<evidence type="ECO:0000256" key="2">
    <source>
        <dbReference type="ARBA" id="ARBA00022763"/>
    </source>
</evidence>
<feature type="compositionally biased region" description="Polar residues" evidence="8">
    <location>
        <begin position="165"/>
        <end position="176"/>
    </location>
</feature>
<dbReference type="Proteomes" id="UP000285266">
    <property type="component" value="Unassembled WGS sequence"/>
</dbReference>
<dbReference type="InterPro" id="IPR006197">
    <property type="entry name" value="Peptidase_S24_LexA"/>
</dbReference>
<proteinExistence type="inferred from homology"/>
<evidence type="ECO:0000256" key="3">
    <source>
        <dbReference type="ARBA" id="ARBA00022801"/>
    </source>
</evidence>
<evidence type="ECO:0000313" key="11">
    <source>
        <dbReference type="Proteomes" id="UP000285266"/>
    </source>
</evidence>
<dbReference type="CDD" id="cd06529">
    <property type="entry name" value="S24_LexA-like"/>
    <property type="match status" value="1"/>
</dbReference>
<dbReference type="GO" id="GO:0006281">
    <property type="term" value="P:DNA repair"/>
    <property type="evidence" value="ECO:0007669"/>
    <property type="project" value="UniProtKB-KW"/>
</dbReference>
<dbReference type="NCBIfam" id="NF007621">
    <property type="entry name" value="PRK10276.1"/>
    <property type="match status" value="1"/>
</dbReference>
<protein>
    <submittedName>
        <fullName evidence="10">UmuD protein</fullName>
    </submittedName>
</protein>
<evidence type="ECO:0000313" key="10">
    <source>
        <dbReference type="EMBL" id="ROT87271.1"/>
    </source>
</evidence>
<accession>A0A423UF01</accession>
<keyword evidence="4 7" id="KW-0068">Autocatalytic cleavage</keyword>
<reference evidence="10 11" key="1">
    <citation type="submission" date="2018-07" db="EMBL/GenBank/DDBJ databases">
        <title>The role of parmesan cheese in vectoring bovine microbiota.</title>
        <authorList>
            <person name="Lugli G.A."/>
            <person name="Milani C."/>
        </authorList>
    </citation>
    <scope>NUCLEOTIDE SEQUENCE [LARGE SCALE GENOMIC DNA]</scope>
    <source>
        <strain evidence="10 11">BMONG18</strain>
    </source>
</reference>
<dbReference type="InterPro" id="IPR050077">
    <property type="entry name" value="LexA_repressor"/>
</dbReference>